<evidence type="ECO:0000313" key="3">
    <source>
        <dbReference type="Proteomes" id="UP001146120"/>
    </source>
</evidence>
<protein>
    <submittedName>
        <fullName evidence="2">Uncharacterized protein</fullName>
    </submittedName>
</protein>
<accession>A0AAV2ZJ05</accession>
<dbReference type="Proteomes" id="UP001146120">
    <property type="component" value="Unassembled WGS sequence"/>
</dbReference>
<dbReference type="EMBL" id="DAKRPA010000001">
    <property type="protein sequence ID" value="DBA05349.1"/>
    <property type="molecule type" value="Genomic_DNA"/>
</dbReference>
<comment type="caution">
    <text evidence="2">The sequence shown here is derived from an EMBL/GenBank/DDBJ whole genome shotgun (WGS) entry which is preliminary data.</text>
</comment>
<reference evidence="2" key="1">
    <citation type="submission" date="2022-11" db="EMBL/GenBank/DDBJ databases">
        <authorList>
            <person name="Morgan W.R."/>
            <person name="Tartar A."/>
        </authorList>
    </citation>
    <scope>NUCLEOTIDE SEQUENCE</scope>
    <source>
        <strain evidence="2">ARSEF 373</strain>
    </source>
</reference>
<reference evidence="2" key="2">
    <citation type="journal article" date="2023" name="Microbiol Resour">
        <title>Decontamination and Annotation of the Draft Genome Sequence of the Oomycete Lagenidium giganteum ARSEF 373.</title>
        <authorList>
            <person name="Morgan W.R."/>
            <person name="Tartar A."/>
        </authorList>
    </citation>
    <scope>NUCLEOTIDE SEQUENCE</scope>
    <source>
        <strain evidence="2">ARSEF 373</strain>
    </source>
</reference>
<feature type="region of interest" description="Disordered" evidence="1">
    <location>
        <begin position="1"/>
        <end position="36"/>
    </location>
</feature>
<name>A0AAV2ZJ05_9STRA</name>
<organism evidence="2 3">
    <name type="scientific">Lagenidium giganteum</name>
    <dbReference type="NCBI Taxonomy" id="4803"/>
    <lineage>
        <taxon>Eukaryota</taxon>
        <taxon>Sar</taxon>
        <taxon>Stramenopiles</taxon>
        <taxon>Oomycota</taxon>
        <taxon>Peronosporomycetes</taxon>
        <taxon>Pythiales</taxon>
        <taxon>Pythiaceae</taxon>
    </lineage>
</organism>
<proteinExistence type="predicted"/>
<evidence type="ECO:0000313" key="2">
    <source>
        <dbReference type="EMBL" id="DBA05349.1"/>
    </source>
</evidence>
<feature type="non-terminal residue" evidence="2">
    <location>
        <position position="1"/>
    </location>
</feature>
<evidence type="ECO:0000256" key="1">
    <source>
        <dbReference type="SAM" id="MobiDB-lite"/>
    </source>
</evidence>
<keyword evidence="3" id="KW-1185">Reference proteome</keyword>
<gene>
    <name evidence="2" type="ORF">N0F65_007511</name>
</gene>
<sequence length="338" mass="38497">AQKMPRQAQKMPRNASGGEKATRKSSLHGTDADDGMDVNDGMDAILDLMDSELGLASNKQDAYARTKFNFFLQRISPPHSFELIHKEEVTKGFVGQFFSFLQGAKGIYWQTSMKYLSSIKRQLKETTRTDLFKAESEGYLAQLQPEVCVAIYSNWKTVEKQAAMMTLQDLETISKLLFAQNSVHALMDRTLMNNQWLSIGKSSDIGSLFFTDLHWLNTFLVIGMPRYPQSMADVRCRQIESEKTSEHLNILLSLQLGYCLSAVVRSVQCLRQSYFAGCRSKTETRIAALINRVLKILYQLDSDCSLIKNPPSHSRVEVVLHTPVVMVKYIYRIWRIVD</sequence>
<dbReference type="AlphaFoldDB" id="A0AAV2ZJ05"/>